<dbReference type="Pfam" id="PF13343">
    <property type="entry name" value="SBP_bac_6"/>
    <property type="match status" value="1"/>
</dbReference>
<dbReference type="GO" id="GO:0030288">
    <property type="term" value="C:outer membrane-bounded periplasmic space"/>
    <property type="evidence" value="ECO:0007669"/>
    <property type="project" value="TreeGrafter"/>
</dbReference>
<dbReference type="AlphaFoldDB" id="A0A0A3AR39"/>
<comment type="caution">
    <text evidence="2">The sequence shown here is derived from an EMBL/GenBank/DDBJ whole genome shotgun (WGS) entry which is preliminary data.</text>
</comment>
<accession>A0A0A3AR39</accession>
<name>A0A0A3AR39_9PAST</name>
<protein>
    <recommendedName>
        <fullName evidence="4">Phosphonate ABC transporter substrate-binding protein</fullName>
    </recommendedName>
</protein>
<keyword evidence="1" id="KW-0732">Signal</keyword>
<dbReference type="EMBL" id="JSUM01000017">
    <property type="protein sequence ID" value="KGQ69555.1"/>
    <property type="molecule type" value="Genomic_DNA"/>
</dbReference>
<dbReference type="Proteomes" id="UP000030380">
    <property type="component" value="Unassembled WGS sequence"/>
</dbReference>
<evidence type="ECO:0000256" key="1">
    <source>
        <dbReference type="ARBA" id="ARBA00022729"/>
    </source>
</evidence>
<dbReference type="SUPFAM" id="SSF53850">
    <property type="entry name" value="Periplasmic binding protein-like II"/>
    <property type="match status" value="1"/>
</dbReference>
<dbReference type="OrthoDB" id="305758at2"/>
<sequence>MTVYRFLICLLSFLILPAKSEVLTIGTTLSVDSLQYLIEEWQSTSSGSKVKTVNRTAFSLEKRLMQPNDIDIIFSSSPILLENLKNKGILARNTIKNSQNNALVPESLQNHSVVVAFSGFGILYNKSLLKSRGLDIPTDWHNLLDPRYGGSLVISSPSRSETTHLMLEMLLQQQGWQQGWATMLEMASNFSTISSRSFGVAEKVKVGLDSAGLTIDSYANIVLKNKNLGFNYFPNSIASATFVAINEKSHNKKLANEFINFLLSKEGQCFIFNSNSGKFPIDNLSKNNSLFLPQQRLLQQPKLNHLLLMQRQAIVKKLFDLAITFRLKQLQDSWHELYKKEKLQGHGLLDIRKLLTQMPINEDDINQDFLIKVQEDKNFFFKKESEWINFFQNKNDEAIKNLENFE</sequence>
<dbReference type="RefSeq" id="WP_034617822.1">
    <property type="nucleotide sequence ID" value="NZ_JSUM01000017.1"/>
</dbReference>
<dbReference type="PANTHER" id="PTHR30006">
    <property type="entry name" value="THIAMINE-BINDING PERIPLASMIC PROTEIN-RELATED"/>
    <property type="match status" value="1"/>
</dbReference>
<dbReference type="STRING" id="505317.OA57_11110"/>
<dbReference type="PANTHER" id="PTHR30006:SF25">
    <property type="entry name" value="PHOSPHOGLYCERATE TRANSPORT REGULATORY PROTEIN PGTC"/>
    <property type="match status" value="1"/>
</dbReference>
<reference evidence="2 3" key="1">
    <citation type="submission" date="2014-11" db="EMBL/GenBank/DDBJ databases">
        <title>Draft genome sequence of Chelonobacter oris 1662T, associated with respiratory disease in Hermann's Tortoises.</title>
        <authorList>
            <person name="Kudirkiene E."/>
            <person name="Hansen M.J."/>
            <person name="Bojesen A.M."/>
        </authorList>
    </citation>
    <scope>NUCLEOTIDE SEQUENCE [LARGE SCALE GENOMIC DNA]</scope>
    <source>
        <strain evidence="2 3">1662</strain>
    </source>
</reference>
<gene>
    <name evidence="2" type="ORF">OA57_11110</name>
</gene>
<proteinExistence type="predicted"/>
<keyword evidence="3" id="KW-1185">Reference proteome</keyword>
<evidence type="ECO:0000313" key="2">
    <source>
        <dbReference type="EMBL" id="KGQ69555.1"/>
    </source>
</evidence>
<dbReference type="Gene3D" id="3.40.190.10">
    <property type="entry name" value="Periplasmic binding protein-like II"/>
    <property type="match status" value="2"/>
</dbReference>
<evidence type="ECO:0008006" key="4">
    <source>
        <dbReference type="Google" id="ProtNLM"/>
    </source>
</evidence>
<evidence type="ECO:0000313" key="3">
    <source>
        <dbReference type="Proteomes" id="UP000030380"/>
    </source>
</evidence>
<organism evidence="2 3">
    <name type="scientific">Chelonobacter oris</name>
    <dbReference type="NCBI Taxonomy" id="505317"/>
    <lineage>
        <taxon>Bacteria</taxon>
        <taxon>Pseudomonadati</taxon>
        <taxon>Pseudomonadota</taxon>
        <taxon>Gammaproteobacteria</taxon>
        <taxon>Pasteurellales</taxon>
        <taxon>Pasteurellaceae</taxon>
        <taxon>Chelonobacter</taxon>
    </lineage>
</organism>